<dbReference type="PANTHER" id="PTHR21083">
    <property type="entry name" value="TWISTER"/>
    <property type="match status" value="1"/>
</dbReference>
<dbReference type="InterPro" id="IPR008978">
    <property type="entry name" value="HSP20-like_chaperone"/>
</dbReference>
<proteinExistence type="inferred from homology"/>
<dbReference type="CDD" id="cd00298">
    <property type="entry name" value="ACD_sHsps_p23-like"/>
    <property type="match status" value="1"/>
</dbReference>
<evidence type="ECO:0000313" key="5">
    <source>
        <dbReference type="Proteomes" id="UP000650467"/>
    </source>
</evidence>
<dbReference type="InterPro" id="IPR041442">
    <property type="entry name" value="PIH1D1/2/3_CS-like"/>
</dbReference>
<name>A0A835T0H5_CHLIN</name>
<dbReference type="EMBL" id="JAEHOC010000016">
    <property type="protein sequence ID" value="KAG2434822.1"/>
    <property type="molecule type" value="Genomic_DNA"/>
</dbReference>
<feature type="domain" description="PIH1D1/2/3 CS-like" evidence="3">
    <location>
        <begin position="86"/>
        <end position="182"/>
    </location>
</feature>
<dbReference type="GO" id="GO:0051087">
    <property type="term" value="F:protein-folding chaperone binding"/>
    <property type="evidence" value="ECO:0007669"/>
    <property type="project" value="InterPro"/>
</dbReference>
<dbReference type="Pfam" id="PF18201">
    <property type="entry name" value="PIH1_CS"/>
    <property type="match status" value="1"/>
</dbReference>
<dbReference type="AlphaFoldDB" id="A0A835T0H5"/>
<protein>
    <recommendedName>
        <fullName evidence="3">PIH1D1/2/3 CS-like domain-containing protein</fullName>
    </recommendedName>
</protein>
<dbReference type="Proteomes" id="UP000650467">
    <property type="component" value="Unassembled WGS sequence"/>
</dbReference>
<dbReference type="PANTHER" id="PTHR21083:SF0">
    <property type="entry name" value="DYNEIN AXONEMAL ASSEMBLY FACTOR 6"/>
    <property type="match status" value="1"/>
</dbReference>
<evidence type="ECO:0000256" key="1">
    <source>
        <dbReference type="ARBA" id="ARBA00008511"/>
    </source>
</evidence>
<accession>A0A835T0H5</accession>
<keyword evidence="5" id="KW-1185">Reference proteome</keyword>
<dbReference type="InterPro" id="IPR026697">
    <property type="entry name" value="DNAAF6"/>
</dbReference>
<dbReference type="Gene3D" id="2.60.40.790">
    <property type="match status" value="1"/>
</dbReference>
<sequence>MDISSFTAEFQALTSLLRDPNEEEAAPAPGTVSRPNPGAIGPKELLNVKVPAPKARHDPKEIWRDDELLDPAAAAVDDDYDDGREVPDYEFLYKQAVDTADNFLGMSGKDGSSTSCEDLVVRVELPGAAGAAELDLDVKDTYLKLSSPQYKLSIHLPHKVDGERGKAKWDSSKKVLSITLRIIREEPF</sequence>
<evidence type="ECO:0000256" key="2">
    <source>
        <dbReference type="SAM" id="MobiDB-lite"/>
    </source>
</evidence>
<dbReference type="GO" id="GO:0045505">
    <property type="term" value="F:dynein intermediate chain binding"/>
    <property type="evidence" value="ECO:0007669"/>
    <property type="project" value="TreeGrafter"/>
</dbReference>
<dbReference type="OrthoDB" id="25887at2759"/>
<organism evidence="4 5">
    <name type="scientific">Chlamydomonas incerta</name>
    <dbReference type="NCBI Taxonomy" id="51695"/>
    <lineage>
        <taxon>Eukaryota</taxon>
        <taxon>Viridiplantae</taxon>
        <taxon>Chlorophyta</taxon>
        <taxon>core chlorophytes</taxon>
        <taxon>Chlorophyceae</taxon>
        <taxon>CS clade</taxon>
        <taxon>Chlamydomonadales</taxon>
        <taxon>Chlamydomonadaceae</taxon>
        <taxon>Chlamydomonas</taxon>
    </lineage>
</organism>
<dbReference type="GO" id="GO:0005737">
    <property type="term" value="C:cytoplasm"/>
    <property type="evidence" value="ECO:0007669"/>
    <property type="project" value="TreeGrafter"/>
</dbReference>
<reference evidence="4" key="1">
    <citation type="journal article" date="2020" name="bioRxiv">
        <title>Comparative genomics of Chlamydomonas.</title>
        <authorList>
            <person name="Craig R.J."/>
            <person name="Hasan A.R."/>
            <person name="Ness R.W."/>
            <person name="Keightley P.D."/>
        </authorList>
    </citation>
    <scope>NUCLEOTIDE SEQUENCE</scope>
    <source>
        <strain evidence="4">SAG 7.73</strain>
    </source>
</reference>
<dbReference type="GO" id="GO:0070286">
    <property type="term" value="P:axonemal dynein complex assembly"/>
    <property type="evidence" value="ECO:0007669"/>
    <property type="project" value="InterPro"/>
</dbReference>
<comment type="caution">
    <text evidence="4">The sequence shown here is derived from an EMBL/GenBank/DDBJ whole genome shotgun (WGS) entry which is preliminary data.</text>
</comment>
<comment type="similarity">
    <text evidence="1">Belongs to the PIH1 family.</text>
</comment>
<gene>
    <name evidence="4" type="ORF">HXX76_007707</name>
</gene>
<feature type="region of interest" description="Disordered" evidence="2">
    <location>
        <begin position="16"/>
        <end position="44"/>
    </location>
</feature>
<dbReference type="SUPFAM" id="SSF49764">
    <property type="entry name" value="HSP20-like chaperones"/>
    <property type="match status" value="1"/>
</dbReference>
<evidence type="ECO:0000259" key="3">
    <source>
        <dbReference type="Pfam" id="PF18201"/>
    </source>
</evidence>
<evidence type="ECO:0000313" key="4">
    <source>
        <dbReference type="EMBL" id="KAG2434822.1"/>
    </source>
</evidence>